<proteinExistence type="predicted"/>
<dbReference type="EMBL" id="JAYKXN010000006">
    <property type="protein sequence ID" value="KAK7280199.1"/>
    <property type="molecule type" value="Genomic_DNA"/>
</dbReference>
<gene>
    <name evidence="2" type="ORF">RJT34_25261</name>
</gene>
<dbReference type="GO" id="GO:0006620">
    <property type="term" value="P:post-translational protein targeting to endoplasmic reticulum membrane"/>
    <property type="evidence" value="ECO:0007669"/>
    <property type="project" value="TreeGrafter"/>
</dbReference>
<comment type="caution">
    <text evidence="2">The sequence shown here is derived from an EMBL/GenBank/DDBJ whole genome shotgun (WGS) entry which is preliminary data.</text>
</comment>
<evidence type="ECO:0000256" key="1">
    <source>
        <dbReference type="SAM" id="Phobius"/>
    </source>
</evidence>
<keyword evidence="1" id="KW-0472">Membrane</keyword>
<keyword evidence="1" id="KW-1133">Transmembrane helix</keyword>
<dbReference type="Proteomes" id="UP001359559">
    <property type="component" value="Unassembled WGS sequence"/>
</dbReference>
<reference evidence="2 3" key="1">
    <citation type="submission" date="2024-01" db="EMBL/GenBank/DDBJ databases">
        <title>The genomes of 5 underutilized Papilionoideae crops provide insights into root nodulation and disease resistance.</title>
        <authorList>
            <person name="Yuan L."/>
        </authorList>
    </citation>
    <scope>NUCLEOTIDE SEQUENCE [LARGE SCALE GENOMIC DNA]</scope>
    <source>
        <strain evidence="2">LY-2023</strain>
        <tissue evidence="2">Leaf</tissue>
    </source>
</reference>
<feature type="transmembrane region" description="Helical" evidence="1">
    <location>
        <begin position="158"/>
        <end position="179"/>
    </location>
</feature>
<dbReference type="GO" id="GO:0031207">
    <property type="term" value="C:Sec62/Sec63 complex"/>
    <property type="evidence" value="ECO:0007669"/>
    <property type="project" value="TreeGrafter"/>
</dbReference>
<keyword evidence="1" id="KW-0812">Transmembrane</keyword>
<accession>A0AAN9FPK7</accession>
<dbReference type="GO" id="GO:0008320">
    <property type="term" value="F:protein transmembrane transporter activity"/>
    <property type="evidence" value="ECO:0007669"/>
    <property type="project" value="TreeGrafter"/>
</dbReference>
<name>A0AAN9FPK7_CLITE</name>
<evidence type="ECO:0000313" key="2">
    <source>
        <dbReference type="EMBL" id="KAK7280199.1"/>
    </source>
</evidence>
<dbReference type="GO" id="GO:0003723">
    <property type="term" value="F:RNA binding"/>
    <property type="evidence" value="ECO:0007669"/>
    <property type="project" value="TreeGrafter"/>
</dbReference>
<protein>
    <submittedName>
        <fullName evidence="2">Uncharacterized protein</fullName>
    </submittedName>
</protein>
<evidence type="ECO:0000313" key="3">
    <source>
        <dbReference type="Proteomes" id="UP001359559"/>
    </source>
</evidence>
<sequence length="197" mass="21917">MNCVTNVLYIDINFMWRCSSELALGLLSRFKEIAKLVRESLDLLKYLFGHEFADEVGNLLGFTMFGVPWAKSLERTNDSLGLSFQVGQPLGYYSSWAFRSDVTAEENSKDGGVDITMQTWFIVGLLIGIKLARLTEFQMGIALPQFLLNIDGASGGILLLWIVSVCILLPLVVVVVVYLSRSSKYTERVVSSSSIDL</sequence>
<organism evidence="2 3">
    <name type="scientific">Clitoria ternatea</name>
    <name type="common">Butterfly pea</name>
    <dbReference type="NCBI Taxonomy" id="43366"/>
    <lineage>
        <taxon>Eukaryota</taxon>
        <taxon>Viridiplantae</taxon>
        <taxon>Streptophyta</taxon>
        <taxon>Embryophyta</taxon>
        <taxon>Tracheophyta</taxon>
        <taxon>Spermatophyta</taxon>
        <taxon>Magnoliopsida</taxon>
        <taxon>eudicotyledons</taxon>
        <taxon>Gunneridae</taxon>
        <taxon>Pentapetalae</taxon>
        <taxon>rosids</taxon>
        <taxon>fabids</taxon>
        <taxon>Fabales</taxon>
        <taxon>Fabaceae</taxon>
        <taxon>Papilionoideae</taxon>
        <taxon>50 kb inversion clade</taxon>
        <taxon>NPAAA clade</taxon>
        <taxon>indigoferoid/millettioid clade</taxon>
        <taxon>Phaseoleae</taxon>
        <taxon>Clitoria</taxon>
    </lineage>
</organism>
<dbReference type="AlphaFoldDB" id="A0AAN9FPK7"/>
<dbReference type="GO" id="GO:0006614">
    <property type="term" value="P:SRP-dependent cotranslational protein targeting to membrane"/>
    <property type="evidence" value="ECO:0007669"/>
    <property type="project" value="TreeGrafter"/>
</dbReference>
<dbReference type="PANTHER" id="PTHR24075:SF0">
    <property type="entry name" value="TRANSLOCATION PROTEIN SEC63 HOMOLOG"/>
    <property type="match status" value="1"/>
</dbReference>
<keyword evidence="3" id="KW-1185">Reference proteome</keyword>
<dbReference type="PANTHER" id="PTHR24075">
    <property type="entry name" value="SEC63 DOMAIN-CONTAINING"/>
    <property type="match status" value="1"/>
</dbReference>